<name>A0A1D9GRK1_9GAMM</name>
<proteinExistence type="predicted"/>
<dbReference type="InterPro" id="IPR005586">
    <property type="entry name" value="ABC_trans_aux"/>
</dbReference>
<dbReference type="Pfam" id="PF03886">
    <property type="entry name" value="ABC_trans_aux"/>
    <property type="match status" value="1"/>
</dbReference>
<dbReference type="SUPFAM" id="SSF159594">
    <property type="entry name" value="XCC0632-like"/>
    <property type="match status" value="1"/>
</dbReference>
<accession>A0A1D9GRK1</accession>
<dbReference type="AlphaFoldDB" id="A0A1D9GRK1"/>
<sequence>MALLTGNLIGCTVFPNPEPPRVLDLPAATSAYQADSARPYSLRIDTPYASEPFNSTRVLAKPSPWEFRVFEGVRWRDTAPVIIRDLLVRDIRASKGFQNVVSDTSPADTDWTLITELSAFHAENSAGTFDVLIALHAQIVNNGSKATLCAHSFAVEQAASGAAIEQVIEAFSQAGAAMSEAVTRWATECRGLNAPETDQTRLP</sequence>
<dbReference type="EMBL" id="CP017715">
    <property type="protein sequence ID" value="AOY90184.1"/>
    <property type="molecule type" value="Genomic_DNA"/>
</dbReference>
<dbReference type="Gene3D" id="3.40.50.10610">
    <property type="entry name" value="ABC-type transport auxiliary lipoprotein component"/>
    <property type="match status" value="1"/>
</dbReference>
<dbReference type="STRING" id="1874317.BKP64_06450"/>
<gene>
    <name evidence="2" type="ORF">BKP64_06450</name>
</gene>
<feature type="domain" description="ABC-type transport auxiliary lipoprotein component" evidence="1">
    <location>
        <begin position="24"/>
        <end position="182"/>
    </location>
</feature>
<evidence type="ECO:0000313" key="2">
    <source>
        <dbReference type="EMBL" id="AOY90184.1"/>
    </source>
</evidence>
<dbReference type="Proteomes" id="UP000177445">
    <property type="component" value="Chromosome"/>
</dbReference>
<reference evidence="2 3" key="1">
    <citation type="submission" date="2016-10" db="EMBL/GenBank/DDBJ databases">
        <title>Marinobacter salinus sp. nov., a moderately halophilic bacterium isolated from a tidal flat environment.</title>
        <authorList>
            <person name="Park S.-J."/>
        </authorList>
    </citation>
    <scope>NUCLEOTIDE SEQUENCE [LARGE SCALE GENOMIC DNA]</scope>
    <source>
        <strain evidence="2 3">Hb8</strain>
    </source>
</reference>
<keyword evidence="3" id="KW-1185">Reference proteome</keyword>
<evidence type="ECO:0000313" key="3">
    <source>
        <dbReference type="Proteomes" id="UP000177445"/>
    </source>
</evidence>
<organism evidence="2 3">
    <name type="scientific">Marinobacter salinus</name>
    <dbReference type="NCBI Taxonomy" id="1874317"/>
    <lineage>
        <taxon>Bacteria</taxon>
        <taxon>Pseudomonadati</taxon>
        <taxon>Pseudomonadota</taxon>
        <taxon>Gammaproteobacteria</taxon>
        <taxon>Pseudomonadales</taxon>
        <taxon>Marinobacteraceae</taxon>
        <taxon>Marinobacter</taxon>
    </lineage>
</organism>
<protein>
    <recommendedName>
        <fullName evidence="1">ABC-type transport auxiliary lipoprotein component domain-containing protein</fullName>
    </recommendedName>
</protein>
<evidence type="ECO:0000259" key="1">
    <source>
        <dbReference type="Pfam" id="PF03886"/>
    </source>
</evidence>
<dbReference type="KEGG" id="msq:BKP64_06450"/>